<keyword evidence="15" id="KW-1185">Reference proteome</keyword>
<evidence type="ECO:0000256" key="11">
    <source>
        <dbReference type="ARBA" id="ARBA00023288"/>
    </source>
</evidence>
<dbReference type="PROSITE" id="PS50011">
    <property type="entry name" value="PROTEIN_KINASE_DOM"/>
    <property type="match status" value="1"/>
</dbReference>
<keyword evidence="7 12" id="KW-0547">Nucleotide-binding</keyword>
<evidence type="ECO:0000313" key="16">
    <source>
        <dbReference type="RefSeq" id="XP_010516415.1"/>
    </source>
</evidence>
<evidence type="ECO:0000256" key="1">
    <source>
        <dbReference type="ARBA" id="ARBA00004193"/>
    </source>
</evidence>
<keyword evidence="3 12" id="KW-1003">Cell membrane</keyword>
<keyword evidence="9 12" id="KW-0067">ATP-binding</keyword>
<comment type="catalytic activity">
    <reaction evidence="12">
        <text>L-seryl-[protein] + ATP = O-phospho-L-seryl-[protein] + ADP + H(+)</text>
        <dbReference type="Rhea" id="RHEA:17989"/>
        <dbReference type="Rhea" id="RHEA-COMP:9863"/>
        <dbReference type="Rhea" id="RHEA-COMP:11604"/>
        <dbReference type="ChEBI" id="CHEBI:15378"/>
        <dbReference type="ChEBI" id="CHEBI:29999"/>
        <dbReference type="ChEBI" id="CHEBI:30616"/>
        <dbReference type="ChEBI" id="CHEBI:83421"/>
        <dbReference type="ChEBI" id="CHEBI:456216"/>
        <dbReference type="EC" id="2.7.11.1"/>
    </reaction>
</comment>
<comment type="catalytic activity">
    <reaction evidence="12">
        <text>L-threonyl-[protein] + ATP = O-phospho-L-threonyl-[protein] + ADP + H(+)</text>
        <dbReference type="Rhea" id="RHEA:46608"/>
        <dbReference type="Rhea" id="RHEA-COMP:11060"/>
        <dbReference type="Rhea" id="RHEA-COMP:11605"/>
        <dbReference type="ChEBI" id="CHEBI:15378"/>
        <dbReference type="ChEBI" id="CHEBI:30013"/>
        <dbReference type="ChEBI" id="CHEBI:30616"/>
        <dbReference type="ChEBI" id="CHEBI:61977"/>
        <dbReference type="ChEBI" id="CHEBI:456216"/>
        <dbReference type="EC" id="2.7.11.1"/>
    </reaction>
</comment>
<reference evidence="16" key="2">
    <citation type="submission" date="2025-08" db="UniProtKB">
        <authorList>
            <consortium name="RefSeq"/>
        </authorList>
    </citation>
    <scope>IDENTIFICATION</scope>
    <source>
        <tissue evidence="16">Leaf</tissue>
    </source>
</reference>
<dbReference type="Gene3D" id="3.30.200.20">
    <property type="entry name" value="Phosphorylase Kinase, domain 1"/>
    <property type="match status" value="1"/>
</dbReference>
<dbReference type="InterPro" id="IPR000719">
    <property type="entry name" value="Prot_kinase_dom"/>
</dbReference>
<comment type="similarity">
    <text evidence="2 12">Belongs to the protein kinase superfamily. Ser/Thr protein kinase family.</text>
</comment>
<dbReference type="Gene3D" id="1.10.510.10">
    <property type="entry name" value="Transferase(Phosphotransferase) domain 1"/>
    <property type="match status" value="1"/>
</dbReference>
<dbReference type="RefSeq" id="XP_010516415.1">
    <property type="nucleotide sequence ID" value="XM_010518113.1"/>
</dbReference>
<gene>
    <name evidence="16" type="primary">LOC104792075</name>
</gene>
<proteinExistence type="inferred from homology"/>
<keyword evidence="5 12" id="KW-0808">Transferase</keyword>
<keyword evidence="10 12" id="KW-0472">Membrane</keyword>
<evidence type="ECO:0000256" key="10">
    <source>
        <dbReference type="ARBA" id="ARBA00023136"/>
    </source>
</evidence>
<feature type="compositionally biased region" description="Basic and acidic residues" evidence="13">
    <location>
        <begin position="25"/>
        <end position="35"/>
    </location>
</feature>
<evidence type="ECO:0000256" key="2">
    <source>
        <dbReference type="ARBA" id="ARBA00008684"/>
    </source>
</evidence>
<dbReference type="PANTHER" id="PTHR45863:SF10">
    <property type="entry name" value="SERINE_THREONINE-PROTEIN KINASE BSK-RELATED"/>
    <property type="match status" value="1"/>
</dbReference>
<dbReference type="Gene3D" id="1.25.40.10">
    <property type="entry name" value="Tetratricopeptide repeat domain"/>
    <property type="match status" value="1"/>
</dbReference>
<keyword evidence="8 12" id="KW-0418">Kinase</keyword>
<comment type="subunit">
    <text evidence="12">Interacts with BRI1.</text>
</comment>
<keyword evidence="6 12" id="KW-0519">Myristate</keyword>
<evidence type="ECO:0000256" key="3">
    <source>
        <dbReference type="ARBA" id="ARBA00022475"/>
    </source>
</evidence>
<dbReference type="InterPro" id="IPR045845">
    <property type="entry name" value="BSK"/>
</dbReference>
<comment type="subcellular location">
    <subcellularLocation>
        <location evidence="1 12">Cell membrane</location>
        <topology evidence="1 12">Lipid-anchor</topology>
    </subcellularLocation>
</comment>
<evidence type="ECO:0000256" key="5">
    <source>
        <dbReference type="ARBA" id="ARBA00022679"/>
    </source>
</evidence>
<evidence type="ECO:0000256" key="6">
    <source>
        <dbReference type="ARBA" id="ARBA00022707"/>
    </source>
</evidence>
<evidence type="ECO:0000256" key="4">
    <source>
        <dbReference type="ARBA" id="ARBA00022527"/>
    </source>
</evidence>
<dbReference type="InterPro" id="IPR001245">
    <property type="entry name" value="Ser-Thr/Tyr_kinase_cat_dom"/>
</dbReference>
<dbReference type="PANTHER" id="PTHR45863">
    <property type="entry name" value="SERINE/THREONINE-PROTEIN KINASE BSK5"/>
    <property type="match status" value="1"/>
</dbReference>
<dbReference type="SUPFAM" id="SSF48452">
    <property type="entry name" value="TPR-like"/>
    <property type="match status" value="1"/>
</dbReference>
<dbReference type="InterPro" id="IPR058209">
    <property type="entry name" value="TPR_BSK1_C"/>
</dbReference>
<dbReference type="GeneID" id="104792075"/>
<evidence type="ECO:0000256" key="13">
    <source>
        <dbReference type="SAM" id="MobiDB-lite"/>
    </source>
</evidence>
<evidence type="ECO:0000256" key="8">
    <source>
        <dbReference type="ARBA" id="ARBA00022777"/>
    </source>
</evidence>
<organism evidence="15 16">
    <name type="scientific">Camelina sativa</name>
    <name type="common">False flax</name>
    <name type="synonym">Myagrum sativum</name>
    <dbReference type="NCBI Taxonomy" id="90675"/>
    <lineage>
        <taxon>Eukaryota</taxon>
        <taxon>Viridiplantae</taxon>
        <taxon>Streptophyta</taxon>
        <taxon>Embryophyta</taxon>
        <taxon>Tracheophyta</taxon>
        <taxon>Spermatophyta</taxon>
        <taxon>Magnoliopsida</taxon>
        <taxon>eudicotyledons</taxon>
        <taxon>Gunneridae</taxon>
        <taxon>Pentapetalae</taxon>
        <taxon>rosids</taxon>
        <taxon>malvids</taxon>
        <taxon>Brassicales</taxon>
        <taxon>Brassicaceae</taxon>
        <taxon>Camelineae</taxon>
        <taxon>Camelina</taxon>
    </lineage>
</organism>
<sequence>MGGCCVSTPLVNDQPPPQQPQTQHVEPKNDEVNNDELKNDGFINWPFTEFSLSDLTTATKNFSSDEIISENREESSNVVFKGLLSENLGFVAVKVFKITPQEDHPDYFAKVAKEVGKLKHKRLVKLLGYCSDEDEGFLVAEFMPNDTLAKRLFHQKNMEWSMRLRVAYHIAEALDYCNTAGFDLYNNLSAYTVLFDKDGDACLSSFGLVKGINDDQRSTGSVNPQNVTYRFGTILVNLISGKQIPPSHAPEMILGKTLDQLVDPYLKGRFSMDEATTVFKLATQYLRHEDQESPTTREIVATLETLLTRPQVPSHEVIETTTQQEEASSSTHLSPLGEACSRMDLASIHQILVSTAYNDDKDLIESSFREWTEVQELQDVRKQGDQAFEEQDFKTAIAFYSQFIENRKLVYPSVYARRSISYLFCNEPDNSLLDGMTAQNVYPDWPTAFYLQSVALAKLNMNSDSTYMLKEAAILEAKRHQQ</sequence>
<feature type="region of interest" description="Disordered" evidence="13">
    <location>
        <begin position="1"/>
        <end position="35"/>
    </location>
</feature>
<keyword evidence="12" id="KW-1070">Brassinosteroid signaling pathway</keyword>
<comment type="function">
    <text evidence="12">Serine/threonine kinase that acts as positive regulator of brassinosteroid (BR) signaling downstream of the receptor kinase BRI1.</text>
</comment>
<evidence type="ECO:0000259" key="14">
    <source>
        <dbReference type="PROSITE" id="PS50011"/>
    </source>
</evidence>
<keyword evidence="4 12" id="KW-0723">Serine/threonine-protein kinase</keyword>
<accession>A0ABM0ZJ04</accession>
<evidence type="ECO:0000256" key="7">
    <source>
        <dbReference type="ARBA" id="ARBA00022741"/>
    </source>
</evidence>
<dbReference type="Proteomes" id="UP000694864">
    <property type="component" value="Chromosome 1"/>
</dbReference>
<dbReference type="InterPro" id="IPR011009">
    <property type="entry name" value="Kinase-like_dom_sf"/>
</dbReference>
<evidence type="ECO:0000256" key="12">
    <source>
        <dbReference type="RuleBase" id="RU369005"/>
    </source>
</evidence>
<feature type="domain" description="Protein kinase" evidence="14">
    <location>
        <begin position="65"/>
        <end position="352"/>
    </location>
</feature>
<dbReference type="InterPro" id="IPR011990">
    <property type="entry name" value="TPR-like_helical_dom_sf"/>
</dbReference>
<dbReference type="Pfam" id="PF07714">
    <property type="entry name" value="PK_Tyr_Ser-Thr"/>
    <property type="match status" value="1"/>
</dbReference>
<name>A0ABM0ZJ04_CAMSA</name>
<evidence type="ECO:0000313" key="15">
    <source>
        <dbReference type="Proteomes" id="UP000694864"/>
    </source>
</evidence>
<evidence type="ECO:0000256" key="9">
    <source>
        <dbReference type="ARBA" id="ARBA00022840"/>
    </source>
</evidence>
<reference evidence="15" key="1">
    <citation type="journal article" date="2014" name="Nat. Commun.">
        <title>The emerging biofuel crop Camelina sativa retains a highly undifferentiated hexaploid genome structure.</title>
        <authorList>
            <person name="Kagale S."/>
            <person name="Koh C."/>
            <person name="Nixon J."/>
            <person name="Bollina V."/>
            <person name="Clarke W.E."/>
            <person name="Tuteja R."/>
            <person name="Spillane C."/>
            <person name="Robinson S.J."/>
            <person name="Links M.G."/>
            <person name="Clarke C."/>
            <person name="Higgins E.E."/>
            <person name="Huebert T."/>
            <person name="Sharpe A.G."/>
            <person name="Parkin I.A."/>
        </authorList>
    </citation>
    <scope>NUCLEOTIDE SEQUENCE [LARGE SCALE GENOMIC DNA]</scope>
    <source>
        <strain evidence="15">cv. DH55</strain>
    </source>
</reference>
<dbReference type="EC" id="2.7.11.1" evidence="12"/>
<dbReference type="SUPFAM" id="SSF56112">
    <property type="entry name" value="Protein kinase-like (PK-like)"/>
    <property type="match status" value="1"/>
</dbReference>
<keyword evidence="11 12" id="KW-0449">Lipoprotein</keyword>
<dbReference type="Pfam" id="PF25575">
    <property type="entry name" value="TPR_BSK1_C"/>
    <property type="match status" value="1"/>
</dbReference>
<protein>
    <recommendedName>
        <fullName evidence="12">Serine/threonine-protein kinase BSK</fullName>
        <ecNumber evidence="12">2.7.11.1</ecNumber>
    </recommendedName>
    <alternativeName>
        <fullName evidence="12">Brassinosteroid-signaling kinase</fullName>
    </alternativeName>
</protein>